<dbReference type="InterPro" id="IPR050640">
    <property type="entry name" value="Bact_2-comp_sensor_kinase"/>
</dbReference>
<feature type="transmembrane region" description="Helical" evidence="1">
    <location>
        <begin position="129"/>
        <end position="148"/>
    </location>
</feature>
<dbReference type="RefSeq" id="WP_088276213.1">
    <property type="nucleotide sequence ID" value="NZ_FNVE01000008.1"/>
</dbReference>
<evidence type="ECO:0000259" key="2">
    <source>
        <dbReference type="Pfam" id="PF06580"/>
    </source>
</evidence>
<keyword evidence="1" id="KW-1133">Transmembrane helix</keyword>
<dbReference type="InterPro" id="IPR010559">
    <property type="entry name" value="Sig_transdc_His_kin_internal"/>
</dbReference>
<gene>
    <name evidence="3" type="ORF">SAMN05216586_10851</name>
</gene>
<dbReference type="AlphaFoldDB" id="A0AAQ1JQM7"/>
<evidence type="ECO:0000256" key="1">
    <source>
        <dbReference type="SAM" id="Phobius"/>
    </source>
</evidence>
<keyword evidence="3" id="KW-0808">Transferase</keyword>
<dbReference type="Proteomes" id="UP000243518">
    <property type="component" value="Unassembled WGS sequence"/>
</dbReference>
<evidence type="ECO:0000313" key="4">
    <source>
        <dbReference type="Proteomes" id="UP000243518"/>
    </source>
</evidence>
<keyword evidence="1" id="KW-0812">Transmembrane</keyword>
<feature type="transmembrane region" description="Helical" evidence="1">
    <location>
        <begin position="58"/>
        <end position="76"/>
    </location>
</feature>
<accession>A0AAQ1JQM7</accession>
<protein>
    <submittedName>
        <fullName evidence="3">Two-component system, LytT family, sensor histidine kinase AlgZ</fullName>
    </submittedName>
</protein>
<evidence type="ECO:0000313" key="3">
    <source>
        <dbReference type="EMBL" id="SEG49967.1"/>
    </source>
</evidence>
<dbReference type="InterPro" id="IPR036890">
    <property type="entry name" value="HATPase_C_sf"/>
</dbReference>
<sequence>MKNGFWTLLKQPYDGEDFFLPDLCSSVAVFTLIVLAQLVVLVWVLAQPVAGVFDWVQLAMASLFVQWIVLLSAAALCRLRGWMQRRPLALAVAVCYAVVIAPTLLFTVLGDWVIYRGLQGALHWDAQQLLRHGLIALIMTSLLLRYFYLQQQWQRQHQAELRSRLQALQSRIRPHFLFNSLNSIASLIEIDPAKAEQAVLDLSDLFRANLASPDTLSSWGEERRLCEGYLRIEQYRLGQRMRVHWSVVALPDEVPMPLLTLQPLLENAILHGLQPRLDGGDIYIEGRLHEGQVELVVRNTCPEQTDTHHGSRMAMSNIRARLQALFGEQAQLTGWRDGECFFSRLVYPVKQRPTMAEKSLPNESTDR</sequence>
<comment type="caution">
    <text evidence="3">The sequence shown here is derived from an EMBL/GenBank/DDBJ whole genome shotgun (WGS) entry which is preliminary data.</text>
</comment>
<dbReference type="SUPFAM" id="SSF55874">
    <property type="entry name" value="ATPase domain of HSP90 chaperone/DNA topoisomerase II/histidine kinase"/>
    <property type="match status" value="1"/>
</dbReference>
<dbReference type="PANTHER" id="PTHR34220:SF7">
    <property type="entry name" value="SENSOR HISTIDINE KINASE YPDA"/>
    <property type="match status" value="1"/>
</dbReference>
<organism evidence="3 4">
    <name type="scientific">Halopseudomonas aestusnigri</name>
    <dbReference type="NCBI Taxonomy" id="857252"/>
    <lineage>
        <taxon>Bacteria</taxon>
        <taxon>Pseudomonadati</taxon>
        <taxon>Pseudomonadota</taxon>
        <taxon>Gammaproteobacteria</taxon>
        <taxon>Pseudomonadales</taxon>
        <taxon>Pseudomonadaceae</taxon>
        <taxon>Halopseudomonas</taxon>
    </lineage>
</organism>
<dbReference type="GO" id="GO:0016020">
    <property type="term" value="C:membrane"/>
    <property type="evidence" value="ECO:0007669"/>
    <property type="project" value="InterPro"/>
</dbReference>
<feature type="transmembrane region" description="Helical" evidence="1">
    <location>
        <begin position="20"/>
        <end position="46"/>
    </location>
</feature>
<keyword evidence="1" id="KW-0472">Membrane</keyword>
<dbReference type="PANTHER" id="PTHR34220">
    <property type="entry name" value="SENSOR HISTIDINE KINASE YPDA"/>
    <property type="match status" value="1"/>
</dbReference>
<feature type="domain" description="Signal transduction histidine kinase internal region" evidence="2">
    <location>
        <begin position="164"/>
        <end position="240"/>
    </location>
</feature>
<dbReference type="Gene3D" id="3.30.565.10">
    <property type="entry name" value="Histidine kinase-like ATPase, C-terminal domain"/>
    <property type="match status" value="1"/>
</dbReference>
<dbReference type="GO" id="GO:0000155">
    <property type="term" value="F:phosphorelay sensor kinase activity"/>
    <property type="evidence" value="ECO:0007669"/>
    <property type="project" value="InterPro"/>
</dbReference>
<name>A0AAQ1JQM7_9GAMM</name>
<reference evidence="3 4" key="1">
    <citation type="submission" date="2016-10" db="EMBL/GenBank/DDBJ databases">
        <authorList>
            <person name="Varghese N."/>
            <person name="Submissions S."/>
        </authorList>
    </citation>
    <scope>NUCLEOTIDE SEQUENCE [LARGE SCALE GENOMIC DNA]</scope>
    <source>
        <strain evidence="3 4">CECT 8317</strain>
    </source>
</reference>
<dbReference type="Pfam" id="PF06580">
    <property type="entry name" value="His_kinase"/>
    <property type="match status" value="1"/>
</dbReference>
<dbReference type="EMBL" id="FNVE01000008">
    <property type="protein sequence ID" value="SEG49967.1"/>
    <property type="molecule type" value="Genomic_DNA"/>
</dbReference>
<keyword evidence="3" id="KW-0418">Kinase</keyword>
<feature type="transmembrane region" description="Helical" evidence="1">
    <location>
        <begin position="88"/>
        <end position="109"/>
    </location>
</feature>
<keyword evidence="4" id="KW-1185">Reference proteome</keyword>
<proteinExistence type="predicted"/>